<feature type="domain" description="DinB-like" evidence="1">
    <location>
        <begin position="5"/>
        <end position="153"/>
    </location>
</feature>
<dbReference type="SUPFAM" id="SSF109854">
    <property type="entry name" value="DinB/YfiT-like putative metalloenzymes"/>
    <property type="match status" value="1"/>
</dbReference>
<dbReference type="Proteomes" id="UP000626786">
    <property type="component" value="Unassembled WGS sequence"/>
</dbReference>
<dbReference type="EMBL" id="JACSQN010000008">
    <property type="protein sequence ID" value="MBD7984989.1"/>
    <property type="molecule type" value="Genomic_DNA"/>
</dbReference>
<name>A0ABR8UBR5_9BACL</name>
<dbReference type="Pfam" id="PF12867">
    <property type="entry name" value="DinB_2"/>
    <property type="match status" value="1"/>
</dbReference>
<dbReference type="InterPro" id="IPR024775">
    <property type="entry name" value="DinB-like"/>
</dbReference>
<keyword evidence="3" id="KW-1185">Reference proteome</keyword>
<proteinExistence type="predicted"/>
<evidence type="ECO:0000259" key="1">
    <source>
        <dbReference type="Pfam" id="PF12867"/>
    </source>
</evidence>
<gene>
    <name evidence="2" type="ORF">H9649_10360</name>
</gene>
<organism evidence="2 3">
    <name type="scientific">Sporosarcina quadrami</name>
    <dbReference type="NCBI Taxonomy" id="2762234"/>
    <lineage>
        <taxon>Bacteria</taxon>
        <taxon>Bacillati</taxon>
        <taxon>Bacillota</taxon>
        <taxon>Bacilli</taxon>
        <taxon>Bacillales</taxon>
        <taxon>Caryophanaceae</taxon>
        <taxon>Sporosarcina</taxon>
    </lineage>
</organism>
<dbReference type="Gene3D" id="1.20.120.450">
    <property type="entry name" value="dinb family like domain"/>
    <property type="match status" value="1"/>
</dbReference>
<protein>
    <submittedName>
        <fullName evidence="2">DinB family protein</fullName>
    </submittedName>
</protein>
<dbReference type="RefSeq" id="WP_191694707.1">
    <property type="nucleotide sequence ID" value="NZ_JACSQN010000008.1"/>
</dbReference>
<dbReference type="InterPro" id="IPR034660">
    <property type="entry name" value="DinB/YfiT-like"/>
</dbReference>
<comment type="caution">
    <text evidence="2">The sequence shown here is derived from an EMBL/GenBank/DDBJ whole genome shotgun (WGS) entry which is preliminary data.</text>
</comment>
<evidence type="ECO:0000313" key="3">
    <source>
        <dbReference type="Proteomes" id="UP000626786"/>
    </source>
</evidence>
<accession>A0ABR8UBR5</accession>
<reference evidence="2 3" key="1">
    <citation type="submission" date="2020-08" db="EMBL/GenBank/DDBJ databases">
        <title>A Genomic Blueprint of the Chicken Gut Microbiome.</title>
        <authorList>
            <person name="Gilroy R."/>
            <person name="Ravi A."/>
            <person name="Getino M."/>
            <person name="Pursley I."/>
            <person name="Horton D.L."/>
            <person name="Alikhan N.-F."/>
            <person name="Baker D."/>
            <person name="Gharbi K."/>
            <person name="Hall N."/>
            <person name="Watson M."/>
            <person name="Adriaenssens E.M."/>
            <person name="Foster-Nyarko E."/>
            <person name="Jarju S."/>
            <person name="Secka A."/>
            <person name="Antonio M."/>
            <person name="Oren A."/>
            <person name="Chaudhuri R."/>
            <person name="La Ragione R.M."/>
            <person name="Hildebrand F."/>
            <person name="Pallen M.J."/>
        </authorList>
    </citation>
    <scope>NUCLEOTIDE SEQUENCE [LARGE SCALE GENOMIC DNA]</scope>
    <source>
        <strain evidence="2 3">Sa2YVA2</strain>
    </source>
</reference>
<evidence type="ECO:0000313" key="2">
    <source>
        <dbReference type="EMBL" id="MBD7984989.1"/>
    </source>
</evidence>
<sequence length="161" mass="18444">MKINDEAREKLLNAVEGLTDEELNRKPSGDRWSIRQILEHLYLMEGGIAKTIQHQLAKGEAHKAPDKPIERTVDRSVKVEAPDFARPANDFVTLHELKEKLTQTHGLLSKIAETAPDELLEVKSFPHPVFGDMNLKQWIPFVGYHELRHINQIQEVKEALK</sequence>